<organism evidence="1">
    <name type="scientific">marine metagenome</name>
    <dbReference type="NCBI Taxonomy" id="408172"/>
    <lineage>
        <taxon>unclassified sequences</taxon>
        <taxon>metagenomes</taxon>
        <taxon>ecological metagenomes</taxon>
    </lineage>
</organism>
<sequence>SRYGWKWRIKHSGYYCNCQFNSVRI</sequence>
<evidence type="ECO:0000313" key="1">
    <source>
        <dbReference type="EMBL" id="SVB67719.1"/>
    </source>
</evidence>
<gene>
    <name evidence="1" type="ORF">METZ01_LOCUS220573</name>
</gene>
<reference evidence="1" key="1">
    <citation type="submission" date="2018-05" db="EMBL/GenBank/DDBJ databases">
        <authorList>
            <person name="Lanie J.A."/>
            <person name="Ng W.-L."/>
            <person name="Kazmierczak K.M."/>
            <person name="Andrzejewski T.M."/>
            <person name="Davidsen T.M."/>
            <person name="Wayne K.J."/>
            <person name="Tettelin H."/>
            <person name="Glass J.I."/>
            <person name="Rusch D."/>
            <person name="Podicherti R."/>
            <person name="Tsui H.-C.T."/>
            <person name="Winkler M.E."/>
        </authorList>
    </citation>
    <scope>NUCLEOTIDE SEQUENCE</scope>
</reference>
<protein>
    <submittedName>
        <fullName evidence="1">Uncharacterized protein</fullName>
    </submittedName>
</protein>
<dbReference type="EMBL" id="UINC01052413">
    <property type="protein sequence ID" value="SVB67719.1"/>
    <property type="molecule type" value="Genomic_DNA"/>
</dbReference>
<proteinExistence type="predicted"/>
<feature type="non-terminal residue" evidence="1">
    <location>
        <position position="25"/>
    </location>
</feature>
<feature type="non-terminal residue" evidence="1">
    <location>
        <position position="1"/>
    </location>
</feature>
<accession>A0A382FYM5</accession>
<dbReference type="AlphaFoldDB" id="A0A382FYM5"/>
<name>A0A382FYM5_9ZZZZ</name>